<comment type="caution">
    <text evidence="1">The sequence shown here is derived from an EMBL/GenBank/DDBJ whole genome shotgun (WGS) entry which is preliminary data.</text>
</comment>
<protein>
    <submittedName>
        <fullName evidence="1">Uncharacterized protein</fullName>
    </submittedName>
</protein>
<name>A0A392VSZ0_9FABA</name>
<accession>A0A392VSZ0</accession>
<evidence type="ECO:0000313" key="1">
    <source>
        <dbReference type="EMBL" id="MCI90582.1"/>
    </source>
</evidence>
<evidence type="ECO:0000313" key="2">
    <source>
        <dbReference type="Proteomes" id="UP000265520"/>
    </source>
</evidence>
<organism evidence="1 2">
    <name type="scientific">Trifolium medium</name>
    <dbReference type="NCBI Taxonomy" id="97028"/>
    <lineage>
        <taxon>Eukaryota</taxon>
        <taxon>Viridiplantae</taxon>
        <taxon>Streptophyta</taxon>
        <taxon>Embryophyta</taxon>
        <taxon>Tracheophyta</taxon>
        <taxon>Spermatophyta</taxon>
        <taxon>Magnoliopsida</taxon>
        <taxon>eudicotyledons</taxon>
        <taxon>Gunneridae</taxon>
        <taxon>Pentapetalae</taxon>
        <taxon>rosids</taxon>
        <taxon>fabids</taxon>
        <taxon>Fabales</taxon>
        <taxon>Fabaceae</taxon>
        <taxon>Papilionoideae</taxon>
        <taxon>50 kb inversion clade</taxon>
        <taxon>NPAAA clade</taxon>
        <taxon>Hologalegina</taxon>
        <taxon>IRL clade</taxon>
        <taxon>Trifolieae</taxon>
        <taxon>Trifolium</taxon>
    </lineage>
</organism>
<dbReference type="Proteomes" id="UP000265520">
    <property type="component" value="Unassembled WGS sequence"/>
</dbReference>
<proteinExistence type="predicted"/>
<feature type="non-terminal residue" evidence="1">
    <location>
        <position position="1"/>
    </location>
</feature>
<dbReference type="AlphaFoldDB" id="A0A392VSZ0"/>
<dbReference type="EMBL" id="LXQA011248590">
    <property type="protein sequence ID" value="MCI90582.1"/>
    <property type="molecule type" value="Genomic_DNA"/>
</dbReference>
<sequence length="43" mass="4640">CTTLLLPQTTAVSPVPDLISRQDAAMRYSQAVGFLSGEVRCPF</sequence>
<keyword evidence="2" id="KW-1185">Reference proteome</keyword>
<reference evidence="1 2" key="1">
    <citation type="journal article" date="2018" name="Front. Plant Sci.">
        <title>Red Clover (Trifolium pratense) and Zigzag Clover (T. medium) - A Picture of Genomic Similarities and Differences.</title>
        <authorList>
            <person name="Dluhosova J."/>
            <person name="Istvanek J."/>
            <person name="Nedelnik J."/>
            <person name="Repkova J."/>
        </authorList>
    </citation>
    <scope>NUCLEOTIDE SEQUENCE [LARGE SCALE GENOMIC DNA]</scope>
    <source>
        <strain evidence="2">cv. 10/8</strain>
        <tissue evidence="1">Leaf</tissue>
    </source>
</reference>